<organism evidence="8">
    <name type="scientific">Sinomonas puerhi</name>
    <dbReference type="NCBI Taxonomy" id="3238584"/>
    <lineage>
        <taxon>Bacteria</taxon>
        <taxon>Bacillati</taxon>
        <taxon>Actinomycetota</taxon>
        <taxon>Actinomycetes</taxon>
        <taxon>Micrococcales</taxon>
        <taxon>Micrococcaceae</taxon>
        <taxon>Sinomonas</taxon>
    </lineage>
</organism>
<dbReference type="KEGG" id="spue:AB5L97_01470"/>
<dbReference type="InterPro" id="IPR006140">
    <property type="entry name" value="D-isomer_DH_NAD-bd"/>
</dbReference>
<accession>A0AB39L4D8</accession>
<evidence type="ECO:0000313" key="8">
    <source>
        <dbReference type="EMBL" id="XDP45720.1"/>
    </source>
</evidence>
<dbReference type="RefSeq" id="WP_369046188.1">
    <property type="nucleotide sequence ID" value="NZ_CP163302.1"/>
</dbReference>
<feature type="domain" description="D-isomer specific 2-hydroxyacid dehydrogenase NAD-binding" evidence="7">
    <location>
        <begin position="140"/>
        <end position="299"/>
    </location>
</feature>
<dbReference type="InterPro" id="IPR036291">
    <property type="entry name" value="NAD(P)-bd_dom_sf"/>
</dbReference>
<sequence>MTPTELHGLRIAVLDDYQGVARELALWSGLESGGAEVTVFREHLGHDDDAVVAALTPFDVIVAMRERTPLTANRLERLPNLRLIVTTGRRNASIDLKATAARGILVSHTEYLPSPAAEHTWALIHAATRRLDAELGAGGSGWTHDGGWQTTVGRGLEGRRLGLLGLGNLGARVAKVGLAFGMDVVAWSQNLTDERAAEVGVRRVEKDELFASSDILSVHLVLSKRSRGLVGAAELALMKPDAVLVNTSRGPIIDEAALFDALAAGQIGCAALDVYDVEPLPAGHPLRTAPRTVLTPHIGYVTREQYEIFYRDAVEDIEAWAAGAPLRILELPAPVVRTGDLKADAANPPRLSGPPTTETATEPKV</sequence>
<dbReference type="PANTHER" id="PTHR42789:SF1">
    <property type="entry name" value="D-ISOMER SPECIFIC 2-HYDROXYACID DEHYDROGENASE FAMILY PROTEIN (AFU_ORTHOLOGUE AFUA_6G10090)"/>
    <property type="match status" value="1"/>
</dbReference>
<evidence type="ECO:0000259" key="6">
    <source>
        <dbReference type="Pfam" id="PF00389"/>
    </source>
</evidence>
<dbReference type="GO" id="GO:0051287">
    <property type="term" value="F:NAD binding"/>
    <property type="evidence" value="ECO:0007669"/>
    <property type="project" value="InterPro"/>
</dbReference>
<dbReference type="Gene3D" id="3.40.50.720">
    <property type="entry name" value="NAD(P)-binding Rossmann-like Domain"/>
    <property type="match status" value="2"/>
</dbReference>
<dbReference type="InterPro" id="IPR006139">
    <property type="entry name" value="D-isomer_2_OHA_DH_cat_dom"/>
</dbReference>
<proteinExistence type="inferred from homology"/>
<reference evidence="8" key="1">
    <citation type="submission" date="2024-07" db="EMBL/GenBank/DDBJ databases">
        <authorList>
            <person name="fu j."/>
        </authorList>
    </citation>
    <scope>NUCLEOTIDE SEQUENCE</scope>
    <source>
        <strain evidence="8">P10A9</strain>
    </source>
</reference>
<gene>
    <name evidence="8" type="ORF">AB5L97_01470</name>
</gene>
<dbReference type="AlphaFoldDB" id="A0AB39L4D8"/>
<dbReference type="InterPro" id="IPR029753">
    <property type="entry name" value="D-isomer_DH_CS"/>
</dbReference>
<name>A0AB39L4D8_9MICC</name>
<feature type="domain" description="D-isomer specific 2-hydroxyacid dehydrogenase catalytic" evidence="6">
    <location>
        <begin position="34"/>
        <end position="326"/>
    </location>
</feature>
<comment type="similarity">
    <text evidence="1 4">Belongs to the D-isomer specific 2-hydroxyacid dehydrogenase family.</text>
</comment>
<feature type="region of interest" description="Disordered" evidence="5">
    <location>
        <begin position="340"/>
        <end position="365"/>
    </location>
</feature>
<dbReference type="Pfam" id="PF02826">
    <property type="entry name" value="2-Hacid_dh_C"/>
    <property type="match status" value="1"/>
</dbReference>
<dbReference type="InterPro" id="IPR050857">
    <property type="entry name" value="D-2-hydroxyacid_DH"/>
</dbReference>
<evidence type="ECO:0000256" key="5">
    <source>
        <dbReference type="SAM" id="MobiDB-lite"/>
    </source>
</evidence>
<evidence type="ECO:0000256" key="2">
    <source>
        <dbReference type="ARBA" id="ARBA00023002"/>
    </source>
</evidence>
<dbReference type="SUPFAM" id="SSF52283">
    <property type="entry name" value="Formate/glycerate dehydrogenase catalytic domain-like"/>
    <property type="match status" value="1"/>
</dbReference>
<dbReference type="Pfam" id="PF00389">
    <property type="entry name" value="2-Hacid_dh"/>
    <property type="match status" value="1"/>
</dbReference>
<dbReference type="EMBL" id="CP163302">
    <property type="protein sequence ID" value="XDP45720.1"/>
    <property type="molecule type" value="Genomic_DNA"/>
</dbReference>
<keyword evidence="3" id="KW-0520">NAD</keyword>
<protein>
    <submittedName>
        <fullName evidence="8">D-2-hydroxyacid dehydrogenase family protein</fullName>
    </submittedName>
</protein>
<evidence type="ECO:0000256" key="1">
    <source>
        <dbReference type="ARBA" id="ARBA00005854"/>
    </source>
</evidence>
<feature type="compositionally biased region" description="Polar residues" evidence="5">
    <location>
        <begin position="354"/>
        <end position="365"/>
    </location>
</feature>
<evidence type="ECO:0000259" key="7">
    <source>
        <dbReference type="Pfam" id="PF02826"/>
    </source>
</evidence>
<dbReference type="GO" id="GO:0016616">
    <property type="term" value="F:oxidoreductase activity, acting on the CH-OH group of donors, NAD or NADP as acceptor"/>
    <property type="evidence" value="ECO:0007669"/>
    <property type="project" value="InterPro"/>
</dbReference>
<evidence type="ECO:0000256" key="4">
    <source>
        <dbReference type="RuleBase" id="RU003719"/>
    </source>
</evidence>
<dbReference type="SUPFAM" id="SSF51735">
    <property type="entry name" value="NAD(P)-binding Rossmann-fold domains"/>
    <property type="match status" value="1"/>
</dbReference>
<dbReference type="CDD" id="cd12169">
    <property type="entry name" value="PGDH_like_1"/>
    <property type="match status" value="1"/>
</dbReference>
<evidence type="ECO:0000256" key="3">
    <source>
        <dbReference type="ARBA" id="ARBA00023027"/>
    </source>
</evidence>
<keyword evidence="2 4" id="KW-0560">Oxidoreductase</keyword>
<dbReference type="PROSITE" id="PS00671">
    <property type="entry name" value="D_2_HYDROXYACID_DH_3"/>
    <property type="match status" value="1"/>
</dbReference>
<dbReference type="PANTHER" id="PTHR42789">
    <property type="entry name" value="D-ISOMER SPECIFIC 2-HYDROXYACID DEHYDROGENASE FAMILY PROTEIN (AFU_ORTHOLOGUE AFUA_6G10090)"/>
    <property type="match status" value="1"/>
</dbReference>